<dbReference type="Proteomes" id="UP000507470">
    <property type="component" value="Unassembled WGS sequence"/>
</dbReference>
<dbReference type="SUPFAM" id="SSF56496">
    <property type="entry name" value="Fibrinogen C-terminal domain-like"/>
    <property type="match status" value="1"/>
</dbReference>
<evidence type="ECO:0000256" key="2">
    <source>
        <dbReference type="ARBA" id="ARBA00022525"/>
    </source>
</evidence>
<evidence type="ECO:0000256" key="5">
    <source>
        <dbReference type="ARBA" id="ARBA00023157"/>
    </source>
</evidence>
<dbReference type="AlphaFoldDB" id="A0A6J8A6S3"/>
<accession>A0A6J8A6S3</accession>
<feature type="transmembrane region" description="Helical" evidence="8">
    <location>
        <begin position="37"/>
        <end position="55"/>
    </location>
</feature>
<name>A0A6J8A6S3_MYTCO</name>
<keyword evidence="11" id="KW-1185">Reference proteome</keyword>
<dbReference type="CDD" id="cd00087">
    <property type="entry name" value="FReD"/>
    <property type="match status" value="1"/>
</dbReference>
<dbReference type="InterPro" id="IPR036056">
    <property type="entry name" value="Fibrinogen-like_C"/>
</dbReference>
<keyword evidence="2" id="KW-0964">Secreted</keyword>
<organism evidence="10 11">
    <name type="scientific">Mytilus coruscus</name>
    <name type="common">Sea mussel</name>
    <dbReference type="NCBI Taxonomy" id="42192"/>
    <lineage>
        <taxon>Eukaryota</taxon>
        <taxon>Metazoa</taxon>
        <taxon>Spiralia</taxon>
        <taxon>Lophotrochozoa</taxon>
        <taxon>Mollusca</taxon>
        <taxon>Bivalvia</taxon>
        <taxon>Autobranchia</taxon>
        <taxon>Pteriomorphia</taxon>
        <taxon>Mytilida</taxon>
        <taxon>Mytiloidea</taxon>
        <taxon>Mytilidae</taxon>
        <taxon>Mytilinae</taxon>
        <taxon>Mytilus</taxon>
    </lineage>
</organism>
<dbReference type="PROSITE" id="PS51406">
    <property type="entry name" value="FIBRINOGEN_C_2"/>
    <property type="match status" value="1"/>
</dbReference>
<dbReference type="Gene3D" id="3.90.215.10">
    <property type="entry name" value="Gamma Fibrinogen, chain A, domain 1"/>
    <property type="match status" value="1"/>
</dbReference>
<evidence type="ECO:0000259" key="9">
    <source>
        <dbReference type="PROSITE" id="PS51406"/>
    </source>
</evidence>
<evidence type="ECO:0000313" key="11">
    <source>
        <dbReference type="Proteomes" id="UP000507470"/>
    </source>
</evidence>
<sequence>MEEDKKEKEHKIHVGQGNDMTGDSKEVPTDMPQSNNSVLLVVIVASAAITAGVWFQTHKLGVEVTNLVQTLQNLELSSKHQQTQQQSRPVGEVLPRDCFDIQMMGEEVSSVYKIYPEGIKGGVDVFCDMENDDGGWLVFQRRLNGEADFYQNWENYTVGFGDIKNEFWLGNILLNIITNQGWYQLRVDMSDFEGESKYAKYKIFRVGDISSNYHLTVAGYSGDAGNSMQVHNGMTFSTHDVDNDGAPGSCAKSFKGGFWYNNCHYANPNGEYLKGEHEALAVGVNWYHWKGYKYSLKSIEMKIKPL</sequence>
<evidence type="ECO:0000313" key="10">
    <source>
        <dbReference type="EMBL" id="CAC5362130.1"/>
    </source>
</evidence>
<dbReference type="SMART" id="SM00186">
    <property type="entry name" value="FBG"/>
    <property type="match status" value="1"/>
</dbReference>
<dbReference type="InterPro" id="IPR014716">
    <property type="entry name" value="Fibrinogen_a/b/g_C_1"/>
</dbReference>
<evidence type="ECO:0000256" key="4">
    <source>
        <dbReference type="ARBA" id="ARBA00023054"/>
    </source>
</evidence>
<proteinExistence type="predicted"/>
<gene>
    <name evidence="10" type="ORF">MCOR_3999</name>
</gene>
<comment type="subcellular location">
    <subcellularLocation>
        <location evidence="1">Secreted</location>
    </subcellularLocation>
</comment>
<keyword evidence="8" id="KW-0812">Transmembrane</keyword>
<evidence type="ECO:0000256" key="8">
    <source>
        <dbReference type="SAM" id="Phobius"/>
    </source>
</evidence>
<dbReference type="Pfam" id="PF00147">
    <property type="entry name" value="Fibrinogen_C"/>
    <property type="match status" value="1"/>
</dbReference>
<keyword evidence="5" id="KW-1015">Disulfide bond</keyword>
<evidence type="ECO:0000256" key="3">
    <source>
        <dbReference type="ARBA" id="ARBA00022729"/>
    </source>
</evidence>
<dbReference type="PANTHER" id="PTHR47221:SF6">
    <property type="entry name" value="FIBRINOGEN ALPHA CHAIN"/>
    <property type="match status" value="1"/>
</dbReference>
<feature type="compositionally biased region" description="Basic and acidic residues" evidence="7">
    <location>
        <begin position="1"/>
        <end position="12"/>
    </location>
</feature>
<evidence type="ECO:0000256" key="6">
    <source>
        <dbReference type="ARBA" id="ARBA00023180"/>
    </source>
</evidence>
<dbReference type="EMBL" id="CACVKT020000732">
    <property type="protein sequence ID" value="CAC5362130.1"/>
    <property type="molecule type" value="Genomic_DNA"/>
</dbReference>
<protein>
    <submittedName>
        <fullName evidence="10">TN</fullName>
    </submittedName>
</protein>
<dbReference type="OrthoDB" id="7735550at2759"/>
<evidence type="ECO:0000256" key="1">
    <source>
        <dbReference type="ARBA" id="ARBA00004613"/>
    </source>
</evidence>
<keyword evidence="3" id="KW-0732">Signal</keyword>
<keyword evidence="8" id="KW-0472">Membrane</keyword>
<dbReference type="InterPro" id="IPR037579">
    <property type="entry name" value="FIB_ANG-like"/>
</dbReference>
<evidence type="ECO:0000256" key="7">
    <source>
        <dbReference type="SAM" id="MobiDB-lite"/>
    </source>
</evidence>
<feature type="region of interest" description="Disordered" evidence="7">
    <location>
        <begin position="1"/>
        <end position="29"/>
    </location>
</feature>
<keyword evidence="4" id="KW-0175">Coiled coil</keyword>
<feature type="domain" description="Fibrinogen C-terminal" evidence="9">
    <location>
        <begin position="89"/>
        <end position="306"/>
    </location>
</feature>
<reference evidence="10 11" key="1">
    <citation type="submission" date="2020-06" db="EMBL/GenBank/DDBJ databases">
        <authorList>
            <person name="Li R."/>
            <person name="Bekaert M."/>
        </authorList>
    </citation>
    <scope>NUCLEOTIDE SEQUENCE [LARGE SCALE GENOMIC DNA]</scope>
    <source>
        <strain evidence="11">wild</strain>
    </source>
</reference>
<dbReference type="GO" id="GO:0005576">
    <property type="term" value="C:extracellular region"/>
    <property type="evidence" value="ECO:0007669"/>
    <property type="project" value="UniProtKB-SubCell"/>
</dbReference>
<keyword evidence="6" id="KW-0325">Glycoprotein</keyword>
<dbReference type="NCBIfam" id="NF040941">
    <property type="entry name" value="GGGWT_bact"/>
    <property type="match status" value="1"/>
</dbReference>
<dbReference type="PANTHER" id="PTHR47221">
    <property type="entry name" value="FIBRINOGEN ALPHA CHAIN"/>
    <property type="match status" value="1"/>
</dbReference>
<keyword evidence="8" id="KW-1133">Transmembrane helix</keyword>
<dbReference type="InterPro" id="IPR002181">
    <property type="entry name" value="Fibrinogen_a/b/g_C_dom"/>
</dbReference>
<dbReference type="FunFam" id="3.90.215.10:FF:000001">
    <property type="entry name" value="Tenascin isoform 1"/>
    <property type="match status" value="1"/>
</dbReference>